<evidence type="ECO:0000313" key="2">
    <source>
        <dbReference type="EMBL" id="CAB4787887.1"/>
    </source>
</evidence>
<gene>
    <name evidence="2" type="ORF">UFOPK2958_00943</name>
</gene>
<accession>A0A6J6X195</accession>
<keyword evidence="1" id="KW-1133">Transmembrane helix</keyword>
<keyword evidence="1" id="KW-0472">Membrane</keyword>
<protein>
    <submittedName>
        <fullName evidence="2">Unannotated protein</fullName>
    </submittedName>
</protein>
<evidence type="ECO:0000256" key="1">
    <source>
        <dbReference type="SAM" id="Phobius"/>
    </source>
</evidence>
<name>A0A6J6X195_9ZZZZ</name>
<dbReference type="EMBL" id="CAFAAB010000106">
    <property type="protein sequence ID" value="CAB4787887.1"/>
    <property type="molecule type" value="Genomic_DNA"/>
</dbReference>
<dbReference type="AlphaFoldDB" id="A0A6J6X195"/>
<keyword evidence="1" id="KW-0812">Transmembrane</keyword>
<reference evidence="2" key="1">
    <citation type="submission" date="2020-05" db="EMBL/GenBank/DDBJ databases">
        <authorList>
            <person name="Chiriac C."/>
            <person name="Salcher M."/>
            <person name="Ghai R."/>
            <person name="Kavagutti S V."/>
        </authorList>
    </citation>
    <scope>NUCLEOTIDE SEQUENCE</scope>
</reference>
<proteinExistence type="predicted"/>
<sequence length="58" mass="6875">MNWCEACERPEDSDTCTQCGANVGSIERAPIPWRWRLFLVATVIYVIWRIYQLVNWLT</sequence>
<organism evidence="2">
    <name type="scientific">freshwater metagenome</name>
    <dbReference type="NCBI Taxonomy" id="449393"/>
    <lineage>
        <taxon>unclassified sequences</taxon>
        <taxon>metagenomes</taxon>
        <taxon>ecological metagenomes</taxon>
    </lineage>
</organism>
<feature type="transmembrane region" description="Helical" evidence="1">
    <location>
        <begin position="35"/>
        <end position="54"/>
    </location>
</feature>